<proteinExistence type="predicted"/>
<keyword evidence="2" id="KW-1185">Reference proteome</keyword>
<dbReference type="Proteomes" id="UP000265520">
    <property type="component" value="Unassembled WGS sequence"/>
</dbReference>
<comment type="caution">
    <text evidence="1">The sequence shown here is derived from an EMBL/GenBank/DDBJ whole genome shotgun (WGS) entry which is preliminary data.</text>
</comment>
<organism evidence="1 2">
    <name type="scientific">Trifolium medium</name>
    <dbReference type="NCBI Taxonomy" id="97028"/>
    <lineage>
        <taxon>Eukaryota</taxon>
        <taxon>Viridiplantae</taxon>
        <taxon>Streptophyta</taxon>
        <taxon>Embryophyta</taxon>
        <taxon>Tracheophyta</taxon>
        <taxon>Spermatophyta</taxon>
        <taxon>Magnoliopsida</taxon>
        <taxon>eudicotyledons</taxon>
        <taxon>Gunneridae</taxon>
        <taxon>Pentapetalae</taxon>
        <taxon>rosids</taxon>
        <taxon>fabids</taxon>
        <taxon>Fabales</taxon>
        <taxon>Fabaceae</taxon>
        <taxon>Papilionoideae</taxon>
        <taxon>50 kb inversion clade</taxon>
        <taxon>NPAAA clade</taxon>
        <taxon>Hologalegina</taxon>
        <taxon>IRL clade</taxon>
        <taxon>Trifolieae</taxon>
        <taxon>Trifolium</taxon>
    </lineage>
</organism>
<feature type="non-terminal residue" evidence="1">
    <location>
        <position position="1"/>
    </location>
</feature>
<dbReference type="AlphaFoldDB" id="A0A392Q8T8"/>
<reference evidence="1 2" key="1">
    <citation type="journal article" date="2018" name="Front. Plant Sci.">
        <title>Red Clover (Trifolium pratense) and Zigzag Clover (T. medium) - A Picture of Genomic Similarities and Differences.</title>
        <authorList>
            <person name="Dluhosova J."/>
            <person name="Istvanek J."/>
            <person name="Nedelnik J."/>
            <person name="Repkova J."/>
        </authorList>
    </citation>
    <scope>NUCLEOTIDE SEQUENCE [LARGE SCALE GENOMIC DNA]</scope>
    <source>
        <strain evidence="2">cv. 10/8</strain>
        <tissue evidence="1">Leaf</tissue>
    </source>
</reference>
<name>A0A392Q8T8_9FABA</name>
<protein>
    <submittedName>
        <fullName evidence="1">Uncharacterized protein</fullName>
    </submittedName>
</protein>
<evidence type="ECO:0000313" key="1">
    <source>
        <dbReference type="EMBL" id="MCI20554.1"/>
    </source>
</evidence>
<accession>A0A392Q8T8</accession>
<sequence length="70" mass="7725">IKPSLKAMKCEKTRFQHPRSLSRPCHPDHGCATLITAVPGHAEARKSRPEARHGRSFLVTVVTDPAARTL</sequence>
<dbReference type="EMBL" id="LXQA010120440">
    <property type="protein sequence ID" value="MCI20554.1"/>
    <property type="molecule type" value="Genomic_DNA"/>
</dbReference>
<evidence type="ECO:0000313" key="2">
    <source>
        <dbReference type="Proteomes" id="UP000265520"/>
    </source>
</evidence>